<dbReference type="CDD" id="cd20676">
    <property type="entry name" value="CYP1A"/>
    <property type="match status" value="1"/>
</dbReference>
<dbReference type="GO" id="GO:0046677">
    <property type="term" value="P:response to antibiotic"/>
    <property type="evidence" value="ECO:0007669"/>
    <property type="project" value="UniProtKB-ARBA"/>
</dbReference>
<keyword evidence="5 13" id="KW-0256">Endoplasmic reticulum</keyword>
<sequence length="530" mass="60236">LAVMVKAVMSLVGSQGVVSATEVLLVAAVFCLVFLLLQSLQQHVPKGLKSPPGPRGYPILGNVLELRKNTHLALTKLSQKYGDVMEVRIGMQPVLVLSGLETIKQALVKQGEDFMGRPDLHTFRYIANGQSLAFSPDSGEVWKARRKLAQNALKTFSIAPSPTSSSTCLLEEHVSKEAEYLVTKFLQVMEEEKSFEPCQYVVVSVANVVCAMCFGKRYEHNDQELLRLVNSAEQFDDVAASGNPADFIPLLRYLPSPSMKKFIDFNKSFLSFLQKIVKEHYETYDKNNIRDITDSLIEQCPDKKVEANTAMQIPREKVVNLVNDIFGAGFDTVTTALSWSLMYLVTYPDIQKKIQEELDQTIGQERRPRLSDRGTLPYTEAFILEMFRHSSFLPFTIPHSTTKDTVLNGYYIPKDRCVFVNQWQVNHDKKLWKDPETFNPERFLSAEGTKVNKEDGEKVLIFGLGKRRCIGEYIARCQVFLFLSTLLQQLEFSVCDGQKVDMTPAYGLTLRHKRCEHFQVKQRFPMKSRN</sequence>
<dbReference type="SUPFAM" id="SSF48264">
    <property type="entry name" value="Cytochrome P450"/>
    <property type="match status" value="1"/>
</dbReference>
<keyword evidence="3 11" id="KW-0349">Heme</keyword>
<evidence type="ECO:0000313" key="16">
    <source>
        <dbReference type="Proteomes" id="UP000589485"/>
    </source>
</evidence>
<keyword evidence="14" id="KW-0812">Transmembrane</keyword>
<dbReference type="GO" id="GO:0005789">
    <property type="term" value="C:endoplasmic reticulum membrane"/>
    <property type="evidence" value="ECO:0007669"/>
    <property type="project" value="UniProtKB-SubCell"/>
</dbReference>
<evidence type="ECO:0000256" key="1">
    <source>
        <dbReference type="ARBA" id="ARBA00001971"/>
    </source>
</evidence>
<feature type="non-terminal residue" evidence="15">
    <location>
        <position position="530"/>
    </location>
</feature>
<dbReference type="PANTHER" id="PTHR24289:SF21">
    <property type="entry name" value="CYTOCHROME P450 1A"/>
    <property type="match status" value="1"/>
</dbReference>
<keyword evidence="16" id="KW-1185">Reference proteome</keyword>
<evidence type="ECO:0000256" key="9">
    <source>
        <dbReference type="ARBA" id="ARBA00023033"/>
    </source>
</evidence>
<dbReference type="AlphaFoldDB" id="A0A7K7SW80"/>
<evidence type="ECO:0000256" key="2">
    <source>
        <dbReference type="ARBA" id="ARBA00010617"/>
    </source>
</evidence>
<dbReference type="Proteomes" id="UP000589485">
    <property type="component" value="Unassembled WGS sequence"/>
</dbReference>
<evidence type="ECO:0000256" key="13">
    <source>
        <dbReference type="RuleBase" id="RU368045"/>
    </source>
</evidence>
<accession>A0A7K7SW80</accession>
<feature type="binding site" description="axial binding residue" evidence="11">
    <location>
        <position position="469"/>
    </location>
    <ligand>
        <name>heme</name>
        <dbReference type="ChEBI" id="CHEBI:30413"/>
    </ligand>
    <ligandPart>
        <name>Fe</name>
        <dbReference type="ChEBI" id="CHEBI:18248"/>
    </ligandPart>
</feature>
<keyword evidence="10 14" id="KW-0472">Membrane</keyword>
<dbReference type="GO" id="GO:0004508">
    <property type="term" value="F:steroid 17-alpha-monooxygenase activity"/>
    <property type="evidence" value="ECO:0007669"/>
    <property type="project" value="TreeGrafter"/>
</dbReference>
<dbReference type="PROSITE" id="PS00086">
    <property type="entry name" value="CYTOCHROME_P450"/>
    <property type="match status" value="1"/>
</dbReference>
<comment type="function">
    <text evidence="13">Cytochromes P450 are a group of heme-thiolate monooxygenases. They oxidize a variety of structurally unrelated compounds, including steroids, fatty acids, and xenobiotics.</text>
</comment>
<keyword evidence="9 12" id="KW-0503">Monooxygenase</keyword>
<dbReference type="Pfam" id="PF00067">
    <property type="entry name" value="p450"/>
    <property type="match status" value="1"/>
</dbReference>
<reference evidence="15 16" key="1">
    <citation type="submission" date="2019-09" db="EMBL/GenBank/DDBJ databases">
        <title>Bird 10,000 Genomes (B10K) Project - Family phase.</title>
        <authorList>
            <person name="Zhang G."/>
        </authorList>
    </citation>
    <scope>NUCLEOTIDE SEQUENCE [LARGE SCALE GENOMIC DNA]</scope>
    <source>
        <strain evidence="15">B10K-DU-030-41</strain>
        <tissue evidence="15">Muscle</tissue>
    </source>
</reference>
<dbReference type="GO" id="GO:0020037">
    <property type="term" value="F:heme binding"/>
    <property type="evidence" value="ECO:0007669"/>
    <property type="project" value="UniProtKB-UniRule"/>
</dbReference>
<evidence type="ECO:0000256" key="14">
    <source>
        <dbReference type="SAM" id="Phobius"/>
    </source>
</evidence>
<keyword evidence="4 11" id="KW-0479">Metal-binding</keyword>
<feature type="non-terminal residue" evidence="15">
    <location>
        <position position="1"/>
    </location>
</feature>
<evidence type="ECO:0000256" key="5">
    <source>
        <dbReference type="ARBA" id="ARBA00022824"/>
    </source>
</evidence>
<evidence type="ECO:0000256" key="6">
    <source>
        <dbReference type="ARBA" id="ARBA00022848"/>
    </source>
</evidence>
<dbReference type="GO" id="GO:0005506">
    <property type="term" value="F:iron ion binding"/>
    <property type="evidence" value="ECO:0007669"/>
    <property type="project" value="UniProtKB-UniRule"/>
</dbReference>
<dbReference type="FunFam" id="1.10.630.10:FF:000002">
    <property type="entry name" value="Cytochrome P450 1A1"/>
    <property type="match status" value="1"/>
</dbReference>
<dbReference type="GO" id="GO:0019825">
    <property type="term" value="F:oxygen binding"/>
    <property type="evidence" value="ECO:0007669"/>
    <property type="project" value="UniProtKB-ARBA"/>
</dbReference>
<dbReference type="InterPro" id="IPR036396">
    <property type="entry name" value="Cyt_P450_sf"/>
</dbReference>
<dbReference type="PANTHER" id="PTHR24289">
    <property type="entry name" value="STEROID 17-ALPHA-HYDROXYLASE/17,20 LYASE"/>
    <property type="match status" value="1"/>
</dbReference>
<keyword evidence="6 13" id="KW-0492">Microsome</keyword>
<dbReference type="InterPro" id="IPR001128">
    <property type="entry name" value="Cyt_P450"/>
</dbReference>
<evidence type="ECO:0000256" key="11">
    <source>
        <dbReference type="PIRSR" id="PIRSR602401-1"/>
    </source>
</evidence>
<dbReference type="PRINTS" id="PR01683">
    <property type="entry name" value="EP450ICYP1A"/>
</dbReference>
<dbReference type="Gene3D" id="1.10.630.10">
    <property type="entry name" value="Cytochrome P450"/>
    <property type="match status" value="1"/>
</dbReference>
<dbReference type="PRINTS" id="PR00385">
    <property type="entry name" value="P450"/>
</dbReference>
<dbReference type="EC" id="1.14.14.1" evidence="13"/>
<dbReference type="InterPro" id="IPR002401">
    <property type="entry name" value="Cyt_P450_E_grp-I"/>
</dbReference>
<organism evidence="15 16">
    <name type="scientific">Sapayoa aenigma</name>
    <name type="common">broad-billed sapayoa</name>
    <dbReference type="NCBI Taxonomy" id="239371"/>
    <lineage>
        <taxon>Eukaryota</taxon>
        <taxon>Metazoa</taxon>
        <taxon>Chordata</taxon>
        <taxon>Craniata</taxon>
        <taxon>Vertebrata</taxon>
        <taxon>Euteleostomi</taxon>
        <taxon>Archelosauria</taxon>
        <taxon>Archosauria</taxon>
        <taxon>Dinosauria</taxon>
        <taxon>Saurischia</taxon>
        <taxon>Theropoda</taxon>
        <taxon>Coelurosauria</taxon>
        <taxon>Aves</taxon>
        <taxon>Neognathae</taxon>
        <taxon>Neoaves</taxon>
        <taxon>Telluraves</taxon>
        <taxon>Australaves</taxon>
        <taxon>Passeriformes</taxon>
        <taxon>Tyrannidae</taxon>
        <taxon>Sapayoa</taxon>
    </lineage>
</organism>
<feature type="transmembrane region" description="Helical" evidence="14">
    <location>
        <begin position="16"/>
        <end position="37"/>
    </location>
</feature>
<dbReference type="InterPro" id="IPR008066">
    <property type="entry name" value="Cyt_P450_E_grp-I_CYP1"/>
</dbReference>
<evidence type="ECO:0000256" key="4">
    <source>
        <dbReference type="ARBA" id="ARBA00022723"/>
    </source>
</evidence>
<evidence type="ECO:0000256" key="10">
    <source>
        <dbReference type="ARBA" id="ARBA00023136"/>
    </source>
</evidence>
<gene>
    <name evidence="15" type="primary">Cyp1a5</name>
    <name evidence="15" type="ORF">SAPAEN_R00494</name>
</gene>
<dbReference type="OrthoDB" id="1055148at2759"/>
<dbReference type="GO" id="GO:0042446">
    <property type="term" value="P:hormone biosynthetic process"/>
    <property type="evidence" value="ECO:0007669"/>
    <property type="project" value="TreeGrafter"/>
</dbReference>
<dbReference type="PRINTS" id="PR00463">
    <property type="entry name" value="EP450I"/>
</dbReference>
<dbReference type="GO" id="GO:0006805">
    <property type="term" value="P:xenobiotic metabolic process"/>
    <property type="evidence" value="ECO:0007669"/>
    <property type="project" value="UniProtKB-ARBA"/>
</dbReference>
<evidence type="ECO:0000256" key="7">
    <source>
        <dbReference type="ARBA" id="ARBA00023002"/>
    </source>
</evidence>
<comment type="similarity">
    <text evidence="2 12">Belongs to the cytochrome P450 family.</text>
</comment>
<keyword evidence="14" id="KW-1133">Transmembrane helix</keyword>
<evidence type="ECO:0000256" key="12">
    <source>
        <dbReference type="RuleBase" id="RU000461"/>
    </source>
</evidence>
<name>A0A7K7SW80_9TYRA</name>
<keyword evidence="7 12" id="KW-0560">Oxidoreductase</keyword>
<evidence type="ECO:0000256" key="3">
    <source>
        <dbReference type="ARBA" id="ARBA00022617"/>
    </source>
</evidence>
<dbReference type="GO" id="GO:0042448">
    <property type="term" value="P:progesterone metabolic process"/>
    <property type="evidence" value="ECO:0007669"/>
    <property type="project" value="TreeGrafter"/>
</dbReference>
<protein>
    <recommendedName>
        <fullName evidence="13">Cytochrome P450 1A</fullName>
        <ecNumber evidence="13">1.14.14.1</ecNumber>
    </recommendedName>
</protein>
<dbReference type="InterPro" id="IPR017972">
    <property type="entry name" value="Cyt_P450_CS"/>
</dbReference>
<evidence type="ECO:0000313" key="15">
    <source>
        <dbReference type="EMBL" id="NXA08788.1"/>
    </source>
</evidence>
<keyword evidence="8 11" id="KW-0408">Iron</keyword>
<comment type="cofactor">
    <cofactor evidence="1 11 13">
        <name>heme</name>
        <dbReference type="ChEBI" id="CHEBI:30413"/>
    </cofactor>
</comment>
<proteinExistence type="inferred from homology"/>
<comment type="subcellular location">
    <subcellularLocation>
        <location evidence="13">Endoplasmic reticulum membrane</location>
        <topology evidence="13">Peripheral membrane protein</topology>
    </subcellularLocation>
    <subcellularLocation>
        <location evidence="13">Microsome membrane</location>
        <topology evidence="13">Peripheral membrane protein</topology>
    </subcellularLocation>
</comment>
<dbReference type="EMBL" id="VZSY01000232">
    <property type="protein sequence ID" value="NXA08788.1"/>
    <property type="molecule type" value="Genomic_DNA"/>
</dbReference>
<evidence type="ECO:0000256" key="8">
    <source>
        <dbReference type="ARBA" id="ARBA00023004"/>
    </source>
</evidence>
<comment type="caution">
    <text evidence="15">The sequence shown here is derived from an EMBL/GenBank/DDBJ whole genome shotgun (WGS) entry which is preliminary data.</text>
</comment>